<evidence type="ECO:0000313" key="2">
    <source>
        <dbReference type="EMBL" id="MBC3295239.1"/>
    </source>
</evidence>
<gene>
    <name evidence="3" type="ORF">HU722_0014945</name>
    <name evidence="2" type="ORF">HU722_27290</name>
</gene>
<dbReference type="EMBL" id="JABWQF010000019">
    <property type="protein sequence ID" value="MBC3295239.1"/>
    <property type="molecule type" value="Genomic_DNA"/>
</dbReference>
<organism evidence="2">
    <name type="scientific">Pseudomonas tritici</name>
    <dbReference type="NCBI Taxonomy" id="2745518"/>
    <lineage>
        <taxon>Bacteria</taxon>
        <taxon>Pseudomonadati</taxon>
        <taxon>Pseudomonadota</taxon>
        <taxon>Gammaproteobacteria</taxon>
        <taxon>Pseudomonadales</taxon>
        <taxon>Pseudomonadaceae</taxon>
        <taxon>Pseudomonas</taxon>
    </lineage>
</organism>
<proteinExistence type="predicted"/>
<keyword evidence="4" id="KW-1185">Reference proteome</keyword>
<dbReference type="Proteomes" id="UP000615613">
    <property type="component" value="Chromosome"/>
</dbReference>
<reference evidence="2" key="1">
    <citation type="journal article" date="2020" name="Microorganisms">
        <title>Reliable Identification of Environmental Pseudomonas Isolates Using the rpoD Gene.</title>
        <authorList>
            <consortium name="The Broad Institute Genome Sequencing Platform"/>
            <person name="Girard L."/>
            <person name="Lood C."/>
            <person name="Rokni-Zadeh H."/>
            <person name="van Noort V."/>
            <person name="Lavigne R."/>
            <person name="De Mot R."/>
        </authorList>
    </citation>
    <scope>NUCLEOTIDE SEQUENCE [LARGE SCALE GENOMIC DNA]</scope>
    <source>
        <strain evidence="2">SWRI145</strain>
    </source>
</reference>
<reference evidence="3" key="2">
    <citation type="submission" date="2021-06" db="EMBL/GenBank/DDBJ databases">
        <title>Updating the genus Pseudomonas: Description of 43 new species and partition of the Pseudomonas putida group.</title>
        <authorList>
            <person name="Girard L."/>
            <person name="Lood C."/>
            <person name="Vandamme P."/>
            <person name="Rokni-Zadeh H."/>
            <person name="van Noort V."/>
            <person name="Hofte M."/>
            <person name="Lavigne R."/>
            <person name="De Mot R."/>
        </authorList>
    </citation>
    <scope>NUCLEOTIDE SEQUENCE</scope>
    <source>
        <strain evidence="3">SWRI145</strain>
    </source>
</reference>
<sequence>MTRLASNPIADTMRKDSERERFLGSERCPGQRTKNSSFMKEEKQKLSANLEYAHAVNLDENRGLMLSKQ</sequence>
<accession>A0A8H9YVI0</accession>
<dbReference type="EMBL" id="CP077084">
    <property type="protein sequence ID" value="QXH81336.1"/>
    <property type="molecule type" value="Genomic_DNA"/>
</dbReference>
<evidence type="ECO:0000313" key="4">
    <source>
        <dbReference type="Proteomes" id="UP000615613"/>
    </source>
</evidence>
<dbReference type="KEGG" id="ptrt:HU722_0014945"/>
<protein>
    <submittedName>
        <fullName evidence="2">Uncharacterized protein</fullName>
    </submittedName>
</protein>
<dbReference type="RefSeq" id="WP_186753783.1">
    <property type="nucleotide sequence ID" value="NZ_CP077084.1"/>
</dbReference>
<name>A0A8H9YVI0_9PSED</name>
<feature type="region of interest" description="Disordered" evidence="1">
    <location>
        <begin position="19"/>
        <end position="42"/>
    </location>
</feature>
<evidence type="ECO:0000313" key="3">
    <source>
        <dbReference type="EMBL" id="QXH81336.1"/>
    </source>
</evidence>
<dbReference type="AlphaFoldDB" id="A0A8H9YVI0"/>
<evidence type="ECO:0000256" key="1">
    <source>
        <dbReference type="SAM" id="MobiDB-lite"/>
    </source>
</evidence>